<reference evidence="2" key="1">
    <citation type="submission" date="2016-11" db="EMBL/GenBank/DDBJ databases">
        <authorList>
            <person name="Varghese N."/>
            <person name="Submissions S."/>
        </authorList>
    </citation>
    <scope>NUCLEOTIDE SEQUENCE [LARGE SCALE GENOMIC DNA]</scope>
    <source>
        <strain evidence="2">DSM 16990</strain>
    </source>
</reference>
<gene>
    <name evidence="1" type="ORF">SAMN04488522_101306</name>
</gene>
<evidence type="ECO:0000313" key="2">
    <source>
        <dbReference type="Proteomes" id="UP000184287"/>
    </source>
</evidence>
<dbReference type="OrthoDB" id="799204at2"/>
<proteinExistence type="predicted"/>
<protein>
    <submittedName>
        <fullName evidence="1">Uncharacterized protein</fullName>
    </submittedName>
</protein>
<evidence type="ECO:0000313" key="1">
    <source>
        <dbReference type="EMBL" id="SHE47518.1"/>
    </source>
</evidence>
<dbReference type="RefSeq" id="WP_143166664.1">
    <property type="nucleotide sequence ID" value="NZ_FQUQ01000001.1"/>
</dbReference>
<organism evidence="1 2">
    <name type="scientific">Pedobacter caeni</name>
    <dbReference type="NCBI Taxonomy" id="288992"/>
    <lineage>
        <taxon>Bacteria</taxon>
        <taxon>Pseudomonadati</taxon>
        <taxon>Bacteroidota</taxon>
        <taxon>Sphingobacteriia</taxon>
        <taxon>Sphingobacteriales</taxon>
        <taxon>Sphingobacteriaceae</taxon>
        <taxon>Pedobacter</taxon>
    </lineage>
</organism>
<name>A0A1M4TSX6_9SPHI</name>
<accession>A0A1M4TSX6</accession>
<dbReference type="EMBL" id="FQUQ01000001">
    <property type="protein sequence ID" value="SHE47518.1"/>
    <property type="molecule type" value="Genomic_DNA"/>
</dbReference>
<dbReference type="Proteomes" id="UP000184287">
    <property type="component" value="Unassembled WGS sequence"/>
</dbReference>
<sequence>MLRIKYISFVALVLLLLFDSCKNVPKTPGEKAKHLIAQAFGAGENYTYQYEPGLFGKLDRAYSTYHDDSLYVVYRNRVEHCLDMSTAAFMELAAIGYRVDTTRNELKKEKLWKEMLAASAKQRKYNDSSSFYSAKSDSIKQIYKPHLIGWKIVHEYRANNAYGVQVEQKTTFYFDDSLTRITGPEEAVKLAWK</sequence>
<dbReference type="STRING" id="288992.SAMN04488522_101306"/>
<keyword evidence="2" id="KW-1185">Reference proteome</keyword>
<dbReference type="AlphaFoldDB" id="A0A1M4TSX6"/>